<evidence type="ECO:0000256" key="2">
    <source>
        <dbReference type="ARBA" id="ARBA00006824"/>
    </source>
</evidence>
<keyword evidence="8" id="KW-1185">Reference proteome</keyword>
<dbReference type="PANTHER" id="PTHR11266:SF80">
    <property type="entry name" value="PEROXISOMAL MEMBRANE PROTEIN 2"/>
    <property type="match status" value="1"/>
</dbReference>
<evidence type="ECO:0000256" key="3">
    <source>
        <dbReference type="ARBA" id="ARBA00022692"/>
    </source>
</evidence>
<dbReference type="AlphaFoldDB" id="A0A8C5PIA9"/>
<dbReference type="OrthoDB" id="860at2759"/>
<reference evidence="7" key="1">
    <citation type="submission" date="2025-08" db="UniProtKB">
        <authorList>
            <consortium name="Ensembl"/>
        </authorList>
    </citation>
    <scope>IDENTIFICATION</scope>
</reference>
<reference evidence="7" key="2">
    <citation type="submission" date="2025-09" db="UniProtKB">
        <authorList>
            <consortium name="Ensembl"/>
        </authorList>
    </citation>
    <scope>IDENTIFICATION</scope>
</reference>
<feature type="transmembrane region" description="Helical" evidence="6">
    <location>
        <begin position="172"/>
        <end position="189"/>
    </location>
</feature>
<gene>
    <name evidence="7" type="primary">PXMP2</name>
</gene>
<evidence type="ECO:0000256" key="4">
    <source>
        <dbReference type="ARBA" id="ARBA00022989"/>
    </source>
</evidence>
<dbReference type="GO" id="GO:0005778">
    <property type="term" value="C:peroxisomal membrane"/>
    <property type="evidence" value="ECO:0007669"/>
    <property type="project" value="TreeGrafter"/>
</dbReference>
<keyword evidence="5 6" id="KW-0472">Membrane</keyword>
<sequence length="195" mass="22528">MPVASKLQVERRGKPLHLLLLHGYLRLLQERPLLTKALTSAILPALGNLLAQSLDKRRKSEKSPKNVDFAGPFRFAVYGFLVTGPLSHYLYLFMDQVIPSSAPLAGLRRLLLDRFIIAPTFLLLFFCVMNILEGKDLAFLNQKLKKGYWLALKMNWKVWTPFQFINMTYIPVQFRVLFANMVAFFWYAYLASARK</sequence>
<feature type="transmembrane region" description="Helical" evidence="6">
    <location>
        <begin position="114"/>
        <end position="132"/>
    </location>
</feature>
<evidence type="ECO:0000256" key="1">
    <source>
        <dbReference type="ARBA" id="ARBA00004141"/>
    </source>
</evidence>
<evidence type="ECO:0000313" key="7">
    <source>
        <dbReference type="Ensembl" id="ENSLLEP00000023238.1"/>
    </source>
</evidence>
<proteinExistence type="inferred from homology"/>
<feature type="transmembrane region" description="Helical" evidence="6">
    <location>
        <begin position="75"/>
        <end position="94"/>
    </location>
</feature>
<evidence type="ECO:0000256" key="6">
    <source>
        <dbReference type="RuleBase" id="RU363053"/>
    </source>
</evidence>
<dbReference type="Ensembl" id="ENSLLET00000024116.1">
    <property type="protein sequence ID" value="ENSLLEP00000023238.1"/>
    <property type="gene ID" value="ENSLLEG00000014755.1"/>
</dbReference>
<evidence type="ECO:0000256" key="5">
    <source>
        <dbReference type="ARBA" id="ARBA00023136"/>
    </source>
</evidence>
<dbReference type="PANTHER" id="PTHR11266">
    <property type="entry name" value="PEROXISOMAL MEMBRANE PROTEIN 2, PXMP2 MPV17"/>
    <property type="match status" value="1"/>
</dbReference>
<dbReference type="InterPro" id="IPR007248">
    <property type="entry name" value="Mpv17_PMP22"/>
</dbReference>
<comment type="subcellular location">
    <subcellularLocation>
        <location evidence="1">Membrane</location>
        <topology evidence="1">Multi-pass membrane protein</topology>
    </subcellularLocation>
</comment>
<evidence type="ECO:0000313" key="8">
    <source>
        <dbReference type="Proteomes" id="UP000694569"/>
    </source>
</evidence>
<dbReference type="Proteomes" id="UP000694569">
    <property type="component" value="Unplaced"/>
</dbReference>
<dbReference type="GeneTree" id="ENSGT00940000161539"/>
<accession>A0A8C5PIA9</accession>
<keyword evidence="3 6" id="KW-0812">Transmembrane</keyword>
<keyword evidence="4 6" id="KW-1133">Transmembrane helix</keyword>
<protein>
    <submittedName>
        <fullName evidence="7">Peroxisomal membrane protein 2</fullName>
    </submittedName>
</protein>
<comment type="similarity">
    <text evidence="2 6">Belongs to the peroxisomal membrane protein PXMP2/4 family.</text>
</comment>
<dbReference type="Pfam" id="PF04117">
    <property type="entry name" value="Mpv17_PMP22"/>
    <property type="match status" value="1"/>
</dbReference>
<name>A0A8C5PIA9_9ANUR</name>
<organism evidence="7 8">
    <name type="scientific">Leptobrachium leishanense</name>
    <name type="common">Leishan spiny toad</name>
    <dbReference type="NCBI Taxonomy" id="445787"/>
    <lineage>
        <taxon>Eukaryota</taxon>
        <taxon>Metazoa</taxon>
        <taxon>Chordata</taxon>
        <taxon>Craniata</taxon>
        <taxon>Vertebrata</taxon>
        <taxon>Euteleostomi</taxon>
        <taxon>Amphibia</taxon>
        <taxon>Batrachia</taxon>
        <taxon>Anura</taxon>
        <taxon>Pelobatoidea</taxon>
        <taxon>Megophryidae</taxon>
        <taxon>Leptobrachium</taxon>
    </lineage>
</organism>